<keyword evidence="1" id="KW-0472">Membrane</keyword>
<sequence>MYYELYIDVLFLINFMMDSLLLLAVKRVLGCPVRNSRVFLGGALGAALTCALVWLPLPSAVKIPIYYAGISSVMLRIGLQVRKGREFVRAFGLLYVSAFLMGGMLMILKPWVRTGSLFFAAAVPIYYLLCGAWQYLARLRNEKERLCEVVLHTGLEKYRMHALLDTGNALTDPVSGEPVSVIDPACAQKILEKEREQTGVRYIPYRTVGGEGVMPVFRAEQMEVFLSGKKGEFRIQRPIIGICEGSISGQEEYQMILNPDVLTY</sequence>
<name>A0A426DEK2_9FIRM</name>
<feature type="transmembrane region" description="Helical" evidence="1">
    <location>
        <begin position="37"/>
        <end position="57"/>
    </location>
</feature>
<feature type="transmembrane region" description="Helical" evidence="1">
    <location>
        <begin position="91"/>
        <end position="111"/>
    </location>
</feature>
<proteinExistence type="predicted"/>
<gene>
    <name evidence="2" type="ORF">EBB54_07660</name>
</gene>
<dbReference type="Pfam" id="PF03419">
    <property type="entry name" value="Peptidase_U4"/>
    <property type="match status" value="1"/>
</dbReference>
<dbReference type="GO" id="GO:0006508">
    <property type="term" value="P:proteolysis"/>
    <property type="evidence" value="ECO:0007669"/>
    <property type="project" value="InterPro"/>
</dbReference>
<protein>
    <submittedName>
        <fullName evidence="2">Sigma-E processing peptidase SpoIIGA</fullName>
    </submittedName>
</protein>
<keyword evidence="1" id="KW-0812">Transmembrane</keyword>
<dbReference type="GO" id="GO:0004190">
    <property type="term" value="F:aspartic-type endopeptidase activity"/>
    <property type="evidence" value="ECO:0007669"/>
    <property type="project" value="InterPro"/>
</dbReference>
<feature type="transmembrane region" description="Helical" evidence="1">
    <location>
        <begin position="117"/>
        <end position="136"/>
    </location>
</feature>
<dbReference type="Proteomes" id="UP000274920">
    <property type="component" value="Unassembled WGS sequence"/>
</dbReference>
<dbReference type="RefSeq" id="WP_125126964.1">
    <property type="nucleotide sequence ID" value="NZ_RHJS01000002.1"/>
</dbReference>
<accession>A0A426DEK2</accession>
<dbReference type="AlphaFoldDB" id="A0A426DEK2"/>
<evidence type="ECO:0000256" key="1">
    <source>
        <dbReference type="SAM" id="Phobius"/>
    </source>
</evidence>
<feature type="transmembrane region" description="Helical" evidence="1">
    <location>
        <begin position="63"/>
        <end position="79"/>
    </location>
</feature>
<evidence type="ECO:0000313" key="2">
    <source>
        <dbReference type="EMBL" id="RRK31250.1"/>
    </source>
</evidence>
<feature type="transmembrane region" description="Helical" evidence="1">
    <location>
        <begin position="6"/>
        <end position="25"/>
    </location>
</feature>
<dbReference type="EMBL" id="RHJS01000002">
    <property type="protein sequence ID" value="RRK31250.1"/>
    <property type="molecule type" value="Genomic_DNA"/>
</dbReference>
<evidence type="ECO:0000313" key="3">
    <source>
        <dbReference type="Proteomes" id="UP000274920"/>
    </source>
</evidence>
<keyword evidence="3" id="KW-1185">Reference proteome</keyword>
<comment type="caution">
    <text evidence="2">The sequence shown here is derived from an EMBL/GenBank/DDBJ whole genome shotgun (WGS) entry which is preliminary data.</text>
</comment>
<keyword evidence="1" id="KW-1133">Transmembrane helix</keyword>
<organism evidence="2 3">
    <name type="scientific">Schaedlerella arabinosiphila</name>
    <dbReference type="NCBI Taxonomy" id="2044587"/>
    <lineage>
        <taxon>Bacteria</taxon>
        <taxon>Bacillati</taxon>
        <taxon>Bacillota</taxon>
        <taxon>Clostridia</taxon>
        <taxon>Lachnospirales</taxon>
        <taxon>Lachnospiraceae</taxon>
        <taxon>Schaedlerella</taxon>
    </lineage>
</organism>
<dbReference type="GO" id="GO:0030436">
    <property type="term" value="P:asexual sporulation"/>
    <property type="evidence" value="ECO:0007669"/>
    <property type="project" value="InterPro"/>
</dbReference>
<reference evidence="2" key="1">
    <citation type="submission" date="2018-10" db="EMBL/GenBank/DDBJ databases">
        <title>Schaedlerella arabinophila gen. nov. sp. nov., isolated from the mouse intestinal tract and comparative analysis with the genome of the closely related altered Schaedler flora strain ASF502.</title>
        <authorList>
            <person name="Miyake S."/>
            <person name="Soh M."/>
            <person name="Seedorf H."/>
        </authorList>
    </citation>
    <scope>NUCLEOTIDE SEQUENCE [LARGE SCALE GENOMIC DNA]</scope>
    <source>
        <strain evidence="2">DSM 106076</strain>
    </source>
</reference>
<dbReference type="InterPro" id="IPR005081">
    <property type="entry name" value="SpoIIGA"/>
</dbReference>